<evidence type="ECO:0000313" key="4">
    <source>
        <dbReference type="Proteomes" id="UP000681967"/>
    </source>
</evidence>
<comment type="caution">
    <text evidence="2">The sequence shown here is derived from an EMBL/GenBank/DDBJ whole genome shotgun (WGS) entry which is preliminary data.</text>
</comment>
<organism evidence="2 4">
    <name type="scientific">Rotaria magnacalcarata</name>
    <dbReference type="NCBI Taxonomy" id="392030"/>
    <lineage>
        <taxon>Eukaryota</taxon>
        <taxon>Metazoa</taxon>
        <taxon>Spiralia</taxon>
        <taxon>Gnathifera</taxon>
        <taxon>Rotifera</taxon>
        <taxon>Eurotatoria</taxon>
        <taxon>Bdelloidea</taxon>
        <taxon>Philodinida</taxon>
        <taxon>Philodinidae</taxon>
        <taxon>Rotaria</taxon>
    </lineage>
</organism>
<dbReference type="EMBL" id="CAJOBJ010045316">
    <property type="protein sequence ID" value="CAF4347126.1"/>
    <property type="molecule type" value="Genomic_DNA"/>
</dbReference>
<dbReference type="AlphaFoldDB" id="A0A8S2SEH7"/>
<feature type="region of interest" description="Disordered" evidence="1">
    <location>
        <begin position="1"/>
        <end position="35"/>
    </location>
</feature>
<evidence type="ECO:0000256" key="1">
    <source>
        <dbReference type="SAM" id="MobiDB-lite"/>
    </source>
</evidence>
<sequence length="47" mass="5125">IMVGNTGQAINLREEDLTDENDENVKDSTTPTISSQSLSNDKVFVVV</sequence>
<evidence type="ECO:0000313" key="2">
    <source>
        <dbReference type="EMBL" id="CAF4223714.1"/>
    </source>
</evidence>
<dbReference type="EMBL" id="CAJOBH010021388">
    <property type="protein sequence ID" value="CAF4223714.1"/>
    <property type="molecule type" value="Genomic_DNA"/>
</dbReference>
<proteinExistence type="predicted"/>
<protein>
    <submittedName>
        <fullName evidence="2">Uncharacterized protein</fullName>
    </submittedName>
</protein>
<accession>A0A8S2SEH7</accession>
<reference evidence="2" key="1">
    <citation type="submission" date="2021-02" db="EMBL/GenBank/DDBJ databases">
        <authorList>
            <person name="Nowell W R."/>
        </authorList>
    </citation>
    <scope>NUCLEOTIDE SEQUENCE</scope>
</reference>
<dbReference type="Proteomes" id="UP000681720">
    <property type="component" value="Unassembled WGS sequence"/>
</dbReference>
<dbReference type="Proteomes" id="UP000681967">
    <property type="component" value="Unassembled WGS sequence"/>
</dbReference>
<feature type="non-terminal residue" evidence="2">
    <location>
        <position position="1"/>
    </location>
</feature>
<feature type="non-terminal residue" evidence="2">
    <location>
        <position position="47"/>
    </location>
</feature>
<gene>
    <name evidence="2" type="ORF">BYL167_LOCUS24493</name>
    <name evidence="3" type="ORF">GIL414_LOCUS27808</name>
</gene>
<evidence type="ECO:0000313" key="3">
    <source>
        <dbReference type="EMBL" id="CAF4347126.1"/>
    </source>
</evidence>
<name>A0A8S2SEH7_9BILA</name>